<reference evidence="2" key="1">
    <citation type="submission" date="2020-11" db="EMBL/GenBank/DDBJ databases">
        <authorList>
            <person name="Tran Van P."/>
        </authorList>
    </citation>
    <scope>NUCLEOTIDE SEQUENCE</scope>
</reference>
<sequence>MPSRWKSNPYIRRGTDQSTKVVPTGSRPQHVTSSPSGFQIAEQEQQFRDPPVPNYDLLAPLSRYLSTEFLQTLAEKACNRDKLTRALLQNLLQSCTSVDRELYAPKDLLPMQHRSDLVDSLPGGQDKALEIRTTQSAGTLPFECTQESETICMEQPSETKEDKYPEEFHPGIRSRRLKLKREYRRRNENEEC</sequence>
<gene>
    <name evidence="2" type="ORF">CTOB1V02_LOCUS2589</name>
</gene>
<accession>A0A7R8W4B4</accession>
<proteinExistence type="predicted"/>
<feature type="region of interest" description="Disordered" evidence="1">
    <location>
        <begin position="1"/>
        <end position="38"/>
    </location>
</feature>
<evidence type="ECO:0000256" key="1">
    <source>
        <dbReference type="SAM" id="MobiDB-lite"/>
    </source>
</evidence>
<evidence type="ECO:0000313" key="2">
    <source>
        <dbReference type="EMBL" id="CAD7224632.1"/>
    </source>
</evidence>
<feature type="compositionally biased region" description="Polar residues" evidence="1">
    <location>
        <begin position="16"/>
        <end position="37"/>
    </location>
</feature>
<dbReference type="EMBL" id="OB660410">
    <property type="protein sequence ID" value="CAD7224632.1"/>
    <property type="molecule type" value="Genomic_DNA"/>
</dbReference>
<protein>
    <submittedName>
        <fullName evidence="2">Uncharacterized protein</fullName>
    </submittedName>
</protein>
<dbReference type="AlphaFoldDB" id="A0A7R8W4B4"/>
<name>A0A7R8W4B4_9CRUS</name>
<organism evidence="2">
    <name type="scientific">Cyprideis torosa</name>
    <dbReference type="NCBI Taxonomy" id="163714"/>
    <lineage>
        <taxon>Eukaryota</taxon>
        <taxon>Metazoa</taxon>
        <taxon>Ecdysozoa</taxon>
        <taxon>Arthropoda</taxon>
        <taxon>Crustacea</taxon>
        <taxon>Oligostraca</taxon>
        <taxon>Ostracoda</taxon>
        <taxon>Podocopa</taxon>
        <taxon>Podocopida</taxon>
        <taxon>Cytherocopina</taxon>
        <taxon>Cytheroidea</taxon>
        <taxon>Cytherideidae</taxon>
        <taxon>Cyprideis</taxon>
    </lineage>
</organism>